<dbReference type="SUPFAM" id="SSF50891">
    <property type="entry name" value="Cyclophilin-like"/>
    <property type="match status" value="1"/>
</dbReference>
<dbReference type="EMBL" id="JBHSCY010000002">
    <property type="protein sequence ID" value="MFC4269445.1"/>
    <property type="molecule type" value="Genomic_DNA"/>
</dbReference>
<dbReference type="PROSITE" id="PS50072">
    <property type="entry name" value="CSA_PPIASE_2"/>
    <property type="match status" value="1"/>
</dbReference>
<organism evidence="9 10">
    <name type="scientific">Polaribacter marinivivus</name>
    <dbReference type="NCBI Taxonomy" id="1524260"/>
    <lineage>
        <taxon>Bacteria</taxon>
        <taxon>Pseudomonadati</taxon>
        <taxon>Bacteroidota</taxon>
        <taxon>Flavobacteriia</taxon>
        <taxon>Flavobacteriales</taxon>
        <taxon>Flavobacteriaceae</taxon>
    </lineage>
</organism>
<dbReference type="PRINTS" id="PR00153">
    <property type="entry name" value="CSAPPISMRASE"/>
</dbReference>
<dbReference type="Pfam" id="PF00160">
    <property type="entry name" value="Pro_isomerase"/>
    <property type="match status" value="1"/>
</dbReference>
<dbReference type="PANTHER" id="PTHR45625:SF4">
    <property type="entry name" value="PEPTIDYLPROLYL ISOMERASE DOMAIN AND WD REPEAT-CONTAINING PROTEIN 1"/>
    <property type="match status" value="1"/>
</dbReference>
<evidence type="ECO:0000313" key="10">
    <source>
        <dbReference type="Proteomes" id="UP001595826"/>
    </source>
</evidence>
<reference evidence="10" key="1">
    <citation type="journal article" date="2019" name="Int. J. Syst. Evol. Microbiol.">
        <title>The Global Catalogue of Microorganisms (GCM) 10K type strain sequencing project: providing services to taxonomists for standard genome sequencing and annotation.</title>
        <authorList>
            <consortium name="The Broad Institute Genomics Platform"/>
            <consortium name="The Broad Institute Genome Sequencing Center for Infectious Disease"/>
            <person name="Wu L."/>
            <person name="Ma J."/>
        </authorList>
    </citation>
    <scope>NUCLEOTIDE SEQUENCE [LARGE SCALE GENOMIC DNA]</scope>
    <source>
        <strain evidence="10">CECT 8655</strain>
    </source>
</reference>
<dbReference type="EC" id="5.2.1.8" evidence="3 6"/>
<dbReference type="PROSITE" id="PS51257">
    <property type="entry name" value="PROKAR_LIPOPROTEIN"/>
    <property type="match status" value="1"/>
</dbReference>
<accession>A0ABV8RAJ9</accession>
<evidence type="ECO:0000256" key="2">
    <source>
        <dbReference type="ARBA" id="ARBA00007365"/>
    </source>
</evidence>
<dbReference type="RefSeq" id="WP_377410549.1">
    <property type="nucleotide sequence ID" value="NZ_JBHSCY010000002.1"/>
</dbReference>
<dbReference type="SUPFAM" id="SSF54534">
    <property type="entry name" value="FKBP-like"/>
    <property type="match status" value="1"/>
</dbReference>
<keyword evidence="4 6" id="KW-0697">Rotamase</keyword>
<proteinExistence type="inferred from homology"/>
<dbReference type="Gene3D" id="3.10.50.40">
    <property type="match status" value="1"/>
</dbReference>
<dbReference type="Gene3D" id="2.40.100.10">
    <property type="entry name" value="Cyclophilin-like"/>
    <property type="match status" value="1"/>
</dbReference>
<dbReference type="InterPro" id="IPR001179">
    <property type="entry name" value="PPIase_FKBP_dom"/>
</dbReference>
<comment type="caution">
    <text evidence="9">The sequence shown here is derived from an EMBL/GenBank/DDBJ whole genome shotgun (WGS) entry which is preliminary data.</text>
</comment>
<evidence type="ECO:0000313" key="9">
    <source>
        <dbReference type="EMBL" id="MFC4269445.1"/>
    </source>
</evidence>
<evidence type="ECO:0000256" key="6">
    <source>
        <dbReference type="PROSITE-ProRule" id="PRU00277"/>
    </source>
</evidence>
<keyword evidence="10" id="KW-1185">Reference proteome</keyword>
<feature type="domain" description="PPIase FKBP-type" evidence="7">
    <location>
        <begin position="295"/>
        <end position="384"/>
    </location>
</feature>
<comment type="similarity">
    <text evidence="2">Belongs to the cyclophilin-type PPIase family.</text>
</comment>
<dbReference type="InterPro" id="IPR029000">
    <property type="entry name" value="Cyclophilin-like_dom_sf"/>
</dbReference>
<dbReference type="InterPro" id="IPR002130">
    <property type="entry name" value="Cyclophilin-type_PPIase_dom"/>
</dbReference>
<keyword evidence="5 6" id="KW-0413">Isomerase</keyword>
<dbReference type="PROSITE" id="PS00170">
    <property type="entry name" value="CSA_PPIASE_1"/>
    <property type="match status" value="1"/>
</dbReference>
<dbReference type="Proteomes" id="UP001595826">
    <property type="component" value="Unassembled WGS sequence"/>
</dbReference>
<dbReference type="GO" id="GO:0016853">
    <property type="term" value="F:isomerase activity"/>
    <property type="evidence" value="ECO:0007669"/>
    <property type="project" value="UniProtKB-KW"/>
</dbReference>
<evidence type="ECO:0000259" key="7">
    <source>
        <dbReference type="PROSITE" id="PS50059"/>
    </source>
</evidence>
<sequence>MKKLVYFLVFAFTLISCTPEKYKNLPEGLYAEIQTKKGDILLELYYKDVPMTVSSFVSLAEGTSSRVTDSLKGKNYFDGLTFHRVVDNFIIQGGDPLANGRGGPGYLFGDEFPKDENGNLLYAHDDAGVLSMANPGPDANGSQFFITHRDIPHLDGKHSVFGKTIINSNQLKELKKSFKDSTKLIKAIDSLRMVNVNAIKQKDTIEAIKIIRIGSDANDYDAEEVFNAEIIKFNASTEERKKNEIKAEEARYSKYLEDKAAFLKKMDEPKATKSDSGLRFLILKENAKGKKVPSNKPIKAHFTLYTADGKKIQSTEDSGQPFVFQIDDEKRPMITGFKEGAAMMREGEKARLFIPYYIGFGEAKYGPFPAKSDLVFDIEILEIGK</sequence>
<dbReference type="Pfam" id="PF00254">
    <property type="entry name" value="FKBP_C"/>
    <property type="match status" value="1"/>
</dbReference>
<dbReference type="PROSITE" id="PS50059">
    <property type="entry name" value="FKBP_PPIASE"/>
    <property type="match status" value="1"/>
</dbReference>
<feature type="domain" description="PPIase cyclophilin-type" evidence="8">
    <location>
        <begin position="38"/>
        <end position="198"/>
    </location>
</feature>
<evidence type="ECO:0000256" key="1">
    <source>
        <dbReference type="ARBA" id="ARBA00000971"/>
    </source>
</evidence>
<evidence type="ECO:0000256" key="5">
    <source>
        <dbReference type="ARBA" id="ARBA00023235"/>
    </source>
</evidence>
<dbReference type="CDD" id="cd00317">
    <property type="entry name" value="cyclophilin"/>
    <property type="match status" value="1"/>
</dbReference>
<name>A0ABV8RAJ9_9FLAO</name>
<dbReference type="InterPro" id="IPR044666">
    <property type="entry name" value="Cyclophilin_A-like"/>
</dbReference>
<dbReference type="InterPro" id="IPR046357">
    <property type="entry name" value="PPIase_dom_sf"/>
</dbReference>
<dbReference type="InterPro" id="IPR020892">
    <property type="entry name" value="Cyclophilin-type_PPIase_CS"/>
</dbReference>
<dbReference type="PANTHER" id="PTHR45625">
    <property type="entry name" value="PEPTIDYL-PROLYL CIS-TRANS ISOMERASE-RELATED"/>
    <property type="match status" value="1"/>
</dbReference>
<evidence type="ECO:0000256" key="4">
    <source>
        <dbReference type="ARBA" id="ARBA00023110"/>
    </source>
</evidence>
<protein>
    <recommendedName>
        <fullName evidence="3 6">peptidylprolyl isomerase</fullName>
        <ecNumber evidence="3 6">5.2.1.8</ecNumber>
    </recommendedName>
</protein>
<gene>
    <name evidence="9" type="ORF">ACFOWD_11050</name>
</gene>
<comment type="catalytic activity">
    <reaction evidence="1 6">
        <text>[protein]-peptidylproline (omega=180) = [protein]-peptidylproline (omega=0)</text>
        <dbReference type="Rhea" id="RHEA:16237"/>
        <dbReference type="Rhea" id="RHEA-COMP:10747"/>
        <dbReference type="Rhea" id="RHEA-COMP:10748"/>
        <dbReference type="ChEBI" id="CHEBI:83833"/>
        <dbReference type="ChEBI" id="CHEBI:83834"/>
        <dbReference type="EC" id="5.2.1.8"/>
    </reaction>
</comment>
<evidence type="ECO:0000259" key="8">
    <source>
        <dbReference type="PROSITE" id="PS50072"/>
    </source>
</evidence>
<evidence type="ECO:0000256" key="3">
    <source>
        <dbReference type="ARBA" id="ARBA00013194"/>
    </source>
</evidence>